<evidence type="ECO:0000256" key="3">
    <source>
        <dbReference type="ARBA" id="ARBA00022692"/>
    </source>
</evidence>
<reference evidence="12 13" key="1">
    <citation type="journal article" date="2011" name="Stand. Genomic Sci.">
        <title>Complete genome sequence of Desulfobulbus propionicus type strain (1pr3).</title>
        <authorList>
            <person name="Pagani I."/>
            <person name="Lapidus A."/>
            <person name="Nolan M."/>
            <person name="Lucas S."/>
            <person name="Hammon N."/>
            <person name="Deshpande S."/>
            <person name="Cheng J.F."/>
            <person name="Chertkov O."/>
            <person name="Davenport K."/>
            <person name="Tapia R."/>
            <person name="Han C."/>
            <person name="Goodwin L."/>
            <person name="Pitluck S."/>
            <person name="Liolios K."/>
            <person name="Mavromatis K."/>
            <person name="Ivanova N."/>
            <person name="Mikhailova N."/>
            <person name="Pati A."/>
            <person name="Chen A."/>
            <person name="Palaniappan K."/>
            <person name="Land M."/>
            <person name="Hauser L."/>
            <person name="Chang Y.J."/>
            <person name="Jeffries C.D."/>
            <person name="Detter J.C."/>
            <person name="Brambilla E."/>
            <person name="Kannan K.P."/>
            <person name="Djao O.D."/>
            <person name="Rohde M."/>
            <person name="Pukall R."/>
            <person name="Spring S."/>
            <person name="Goker M."/>
            <person name="Sikorski J."/>
            <person name="Woyke T."/>
            <person name="Bristow J."/>
            <person name="Eisen J.A."/>
            <person name="Markowitz V."/>
            <person name="Hugenholtz P."/>
            <person name="Kyrpides N.C."/>
            <person name="Klenk H.P."/>
        </authorList>
    </citation>
    <scope>NUCLEOTIDE SEQUENCE [LARGE SCALE GENOMIC DNA]</scope>
    <source>
        <strain evidence="13">ATCC 33891 / DSM 2032 / 1pr3</strain>
    </source>
</reference>
<dbReference type="KEGG" id="dpr:Despr_1062"/>
<keyword evidence="2" id="KW-1003">Cell membrane</keyword>
<evidence type="ECO:0000256" key="1">
    <source>
        <dbReference type="ARBA" id="ARBA00004401"/>
    </source>
</evidence>
<dbReference type="InterPro" id="IPR026039">
    <property type="entry name" value="YfgM"/>
</dbReference>
<evidence type="ECO:0000256" key="9">
    <source>
        <dbReference type="PROSITE-ProRule" id="PRU00339"/>
    </source>
</evidence>
<organism evidence="12 13">
    <name type="scientific">Desulfobulbus propionicus (strain ATCC 33891 / DSM 2032 / VKM B-1956 / 1pr3)</name>
    <dbReference type="NCBI Taxonomy" id="577650"/>
    <lineage>
        <taxon>Bacteria</taxon>
        <taxon>Pseudomonadati</taxon>
        <taxon>Thermodesulfobacteriota</taxon>
        <taxon>Desulfobulbia</taxon>
        <taxon>Desulfobulbales</taxon>
        <taxon>Desulfobulbaceae</taxon>
        <taxon>Desulfobulbus</taxon>
    </lineage>
</organism>
<accession>A0A7U3YKU6</accession>
<evidence type="ECO:0000313" key="13">
    <source>
        <dbReference type="Proteomes" id="UP000006365"/>
    </source>
</evidence>
<name>A0A7U3YKU6_DESPD</name>
<dbReference type="RefSeq" id="WP_015723777.1">
    <property type="nucleotide sequence ID" value="NC_014972.1"/>
</dbReference>
<keyword evidence="4 10" id="KW-1133">Transmembrane helix</keyword>
<keyword evidence="3 10" id="KW-0812">Transmembrane</keyword>
<evidence type="ECO:0000313" key="12">
    <source>
        <dbReference type="EMBL" id="ADW17234.1"/>
    </source>
</evidence>
<dbReference type="Pfam" id="PF09976">
    <property type="entry name" value="TPR_21"/>
    <property type="match status" value="1"/>
</dbReference>
<feature type="domain" description="Ancillary SecYEG translocon subunit/Cell division coordinator CpoB TPR" evidence="11">
    <location>
        <begin position="35"/>
        <end position="229"/>
    </location>
</feature>
<feature type="transmembrane region" description="Helical" evidence="10">
    <location>
        <begin position="43"/>
        <end position="63"/>
    </location>
</feature>
<dbReference type="AlphaFoldDB" id="A0A7U3YKU6"/>
<comment type="similarity">
    <text evidence="7">Belongs to the YfgM family.</text>
</comment>
<evidence type="ECO:0000256" key="6">
    <source>
        <dbReference type="ARBA" id="ARBA00023186"/>
    </source>
</evidence>
<proteinExistence type="inferred from homology"/>
<keyword evidence="5 10" id="KW-0472">Membrane</keyword>
<evidence type="ECO:0000256" key="5">
    <source>
        <dbReference type="ARBA" id="ARBA00023136"/>
    </source>
</evidence>
<feature type="repeat" description="TPR" evidence="9">
    <location>
        <begin position="175"/>
        <end position="208"/>
    </location>
</feature>
<dbReference type="PROSITE" id="PS50005">
    <property type="entry name" value="TPR"/>
    <property type="match status" value="1"/>
</dbReference>
<evidence type="ECO:0000256" key="8">
    <source>
        <dbReference type="ARBA" id="ARBA00024235"/>
    </source>
</evidence>
<sequence length="231" mass="25721">MTEPSAFDSNNIKLQPLQPVGLMEQFNLPPRMIAFIRRNQRPIWGGVIAVVVLSLGIAAYSAYRDHRAARAASALDAAMIASGDKRQLLEQVVQDYGATPSALWAKIELAFLEEREAQRAKAIARLEEVNASLAARSLLKPLIQNKLAGLYENEKQLDKAIAAYTELAAREEFAAEAYRALGRVNEQLGRKEEAAAMYDKYLELVGAQPPVQGKTDPIREMVQFRRNQLNK</sequence>
<keyword evidence="13" id="KW-1185">Reference proteome</keyword>
<dbReference type="PANTHER" id="PTHR38035:SF1">
    <property type="entry name" value="ANCILLARY SECYEG TRANSLOCON SUBUNIT"/>
    <property type="match status" value="1"/>
</dbReference>
<dbReference type="GO" id="GO:0044877">
    <property type="term" value="F:protein-containing complex binding"/>
    <property type="evidence" value="ECO:0007669"/>
    <property type="project" value="InterPro"/>
</dbReference>
<dbReference type="InterPro" id="IPR018704">
    <property type="entry name" value="SecYEG/CpoB_TPR"/>
</dbReference>
<dbReference type="InterPro" id="IPR019734">
    <property type="entry name" value="TPR_rpt"/>
</dbReference>
<keyword evidence="9" id="KW-0802">TPR repeat</keyword>
<evidence type="ECO:0000256" key="2">
    <source>
        <dbReference type="ARBA" id="ARBA00022475"/>
    </source>
</evidence>
<dbReference type="Gene3D" id="1.25.40.10">
    <property type="entry name" value="Tetratricopeptide repeat domain"/>
    <property type="match status" value="1"/>
</dbReference>
<keyword evidence="6" id="KW-0143">Chaperone</keyword>
<protein>
    <recommendedName>
        <fullName evidence="8">Ancillary SecYEG translocon subunit</fullName>
    </recommendedName>
</protein>
<dbReference type="Proteomes" id="UP000006365">
    <property type="component" value="Chromosome"/>
</dbReference>
<dbReference type="PANTHER" id="PTHR38035">
    <property type="entry name" value="UPF0070 PROTEIN YFGM"/>
    <property type="match status" value="1"/>
</dbReference>
<dbReference type="InterPro" id="IPR011990">
    <property type="entry name" value="TPR-like_helical_dom_sf"/>
</dbReference>
<comment type="subcellular location">
    <subcellularLocation>
        <location evidence="1">Cell membrane</location>
        <topology evidence="1">Single-pass type II membrane protein</topology>
    </subcellularLocation>
</comment>
<evidence type="ECO:0000259" key="11">
    <source>
        <dbReference type="Pfam" id="PF09976"/>
    </source>
</evidence>
<evidence type="ECO:0000256" key="10">
    <source>
        <dbReference type="SAM" id="Phobius"/>
    </source>
</evidence>
<gene>
    <name evidence="12" type="ordered locus">Despr_1062</name>
</gene>
<dbReference type="EMBL" id="CP002364">
    <property type="protein sequence ID" value="ADW17234.1"/>
    <property type="molecule type" value="Genomic_DNA"/>
</dbReference>
<evidence type="ECO:0000256" key="7">
    <source>
        <dbReference type="ARBA" id="ARBA00024197"/>
    </source>
</evidence>
<dbReference type="GO" id="GO:0005886">
    <property type="term" value="C:plasma membrane"/>
    <property type="evidence" value="ECO:0007669"/>
    <property type="project" value="UniProtKB-SubCell"/>
</dbReference>
<evidence type="ECO:0000256" key="4">
    <source>
        <dbReference type="ARBA" id="ARBA00022989"/>
    </source>
</evidence>
<dbReference type="SUPFAM" id="SSF81901">
    <property type="entry name" value="HCP-like"/>
    <property type="match status" value="1"/>
</dbReference>